<organism evidence="1 2">
    <name type="scientific">Ceratodon purpureus</name>
    <name type="common">Fire moss</name>
    <name type="synonym">Dicranum purpureum</name>
    <dbReference type="NCBI Taxonomy" id="3225"/>
    <lineage>
        <taxon>Eukaryota</taxon>
        <taxon>Viridiplantae</taxon>
        <taxon>Streptophyta</taxon>
        <taxon>Embryophyta</taxon>
        <taxon>Bryophyta</taxon>
        <taxon>Bryophytina</taxon>
        <taxon>Bryopsida</taxon>
        <taxon>Dicranidae</taxon>
        <taxon>Pseudoditrichales</taxon>
        <taxon>Ditrichaceae</taxon>
        <taxon>Ceratodon</taxon>
    </lineage>
</organism>
<name>A0A8T0I6J7_CERPU</name>
<comment type="caution">
    <text evidence="1">The sequence shown here is derived from an EMBL/GenBank/DDBJ whole genome shotgun (WGS) entry which is preliminary data.</text>
</comment>
<protein>
    <submittedName>
        <fullName evidence="1">Uncharacterized protein</fullName>
    </submittedName>
</protein>
<sequence length="93" mass="9975">MVCARSARQYPSMAGVVILIKYSQCAVFFYQAQLPAARLLAATAPLVQVLATAPTIPTKSLPMSFTTAFVTSPLRCPCFLSLSPIFCTSARVT</sequence>
<dbReference type="Proteomes" id="UP000822688">
    <property type="component" value="Chromosome 4"/>
</dbReference>
<dbReference type="EMBL" id="CM026424">
    <property type="protein sequence ID" value="KAG0578321.1"/>
    <property type="molecule type" value="Genomic_DNA"/>
</dbReference>
<evidence type="ECO:0000313" key="1">
    <source>
        <dbReference type="EMBL" id="KAG0578321.1"/>
    </source>
</evidence>
<proteinExistence type="predicted"/>
<accession>A0A8T0I6J7</accession>
<gene>
    <name evidence="1" type="ORF">KC19_4G014200</name>
</gene>
<dbReference type="AlphaFoldDB" id="A0A8T0I6J7"/>
<evidence type="ECO:0000313" key="2">
    <source>
        <dbReference type="Proteomes" id="UP000822688"/>
    </source>
</evidence>
<reference evidence="1" key="1">
    <citation type="submission" date="2020-06" db="EMBL/GenBank/DDBJ databases">
        <title>WGS assembly of Ceratodon purpureus strain R40.</title>
        <authorList>
            <person name="Carey S.B."/>
            <person name="Jenkins J."/>
            <person name="Shu S."/>
            <person name="Lovell J.T."/>
            <person name="Sreedasyam A."/>
            <person name="Maumus F."/>
            <person name="Tiley G.P."/>
            <person name="Fernandez-Pozo N."/>
            <person name="Barry K."/>
            <person name="Chen C."/>
            <person name="Wang M."/>
            <person name="Lipzen A."/>
            <person name="Daum C."/>
            <person name="Saski C.A."/>
            <person name="Payton A.C."/>
            <person name="Mcbreen J.C."/>
            <person name="Conrad R.E."/>
            <person name="Kollar L.M."/>
            <person name="Olsson S."/>
            <person name="Huttunen S."/>
            <person name="Landis J.B."/>
            <person name="Wickett N.J."/>
            <person name="Johnson M.G."/>
            <person name="Rensing S.A."/>
            <person name="Grimwood J."/>
            <person name="Schmutz J."/>
            <person name="Mcdaniel S.F."/>
        </authorList>
    </citation>
    <scope>NUCLEOTIDE SEQUENCE</scope>
    <source>
        <strain evidence="1">R40</strain>
    </source>
</reference>
<keyword evidence="2" id="KW-1185">Reference proteome</keyword>